<accession>A0A6G8QF60</accession>
<evidence type="ECO:0000313" key="1">
    <source>
        <dbReference type="EMBL" id="QIN85135.1"/>
    </source>
</evidence>
<protein>
    <submittedName>
        <fullName evidence="1">SAM-dependent methyltransferase</fullName>
    </submittedName>
</protein>
<dbReference type="SUPFAM" id="SSF53335">
    <property type="entry name" value="S-adenosyl-L-methionine-dependent methyltransferases"/>
    <property type="match status" value="1"/>
</dbReference>
<dbReference type="KEGG" id="rub:GBA63_10930"/>
<gene>
    <name evidence="1" type="ORF">GBA63_10930</name>
</gene>
<name>A0A6G8QF60_9ACTN</name>
<dbReference type="GO" id="GO:0008168">
    <property type="term" value="F:methyltransferase activity"/>
    <property type="evidence" value="ECO:0007669"/>
    <property type="project" value="UniProtKB-KW"/>
</dbReference>
<proteinExistence type="predicted"/>
<dbReference type="AlphaFoldDB" id="A0A6G8QF60"/>
<evidence type="ECO:0000313" key="2">
    <source>
        <dbReference type="Proteomes" id="UP000501452"/>
    </source>
</evidence>
<keyword evidence="1" id="KW-0489">Methyltransferase</keyword>
<dbReference type="Gene3D" id="3.40.50.150">
    <property type="entry name" value="Vaccinia Virus protein VP39"/>
    <property type="match status" value="1"/>
</dbReference>
<dbReference type="Proteomes" id="UP000501452">
    <property type="component" value="Chromosome"/>
</dbReference>
<organism evidence="1 2">
    <name type="scientific">Rubrobacter tropicus</name>
    <dbReference type="NCBI Taxonomy" id="2653851"/>
    <lineage>
        <taxon>Bacteria</taxon>
        <taxon>Bacillati</taxon>
        <taxon>Actinomycetota</taxon>
        <taxon>Rubrobacteria</taxon>
        <taxon>Rubrobacterales</taxon>
        <taxon>Rubrobacteraceae</taxon>
        <taxon>Rubrobacter</taxon>
    </lineage>
</organism>
<dbReference type="InterPro" id="IPR029063">
    <property type="entry name" value="SAM-dependent_MTases_sf"/>
</dbReference>
<keyword evidence="2" id="KW-1185">Reference proteome</keyword>
<sequence>MFAITAPDTRGRILDCGAGPASFNAEATAEGHRVVSCDPLYRFSADQIRTSVEEASVTLLANVEENTNRFVWDRMGSLDRLREIRLGAMDRFLEDLPTGLEQGRYREDALPHLDFADGEFDLALCSHLLFLYSDTFSTGFHLAAIREMCRVSGETRVFPLLGAYGEPSPHLDPVIRHLRKLGYRVERRKVPYEFLRGANEMLAVTRL</sequence>
<dbReference type="EMBL" id="CP045119">
    <property type="protein sequence ID" value="QIN85135.1"/>
    <property type="molecule type" value="Genomic_DNA"/>
</dbReference>
<keyword evidence="1" id="KW-0808">Transferase</keyword>
<reference evidence="1 2" key="1">
    <citation type="submission" date="2019-10" db="EMBL/GenBank/DDBJ databases">
        <title>Rubrobacter sp nov SCSIO 52090 isolated from a deep-sea sediment in the South China Sea.</title>
        <authorList>
            <person name="Chen R.W."/>
        </authorList>
    </citation>
    <scope>NUCLEOTIDE SEQUENCE [LARGE SCALE GENOMIC DNA]</scope>
    <source>
        <strain evidence="1 2">SCSIO 52909</strain>
    </source>
</reference>
<dbReference type="GO" id="GO:0032259">
    <property type="term" value="P:methylation"/>
    <property type="evidence" value="ECO:0007669"/>
    <property type="project" value="UniProtKB-KW"/>
</dbReference>